<evidence type="ECO:0000313" key="2">
    <source>
        <dbReference type="Proteomes" id="UP000554482"/>
    </source>
</evidence>
<evidence type="ECO:0000313" key="1">
    <source>
        <dbReference type="EMBL" id="KAF5175484.1"/>
    </source>
</evidence>
<evidence type="ECO:0008006" key="3">
    <source>
        <dbReference type="Google" id="ProtNLM"/>
    </source>
</evidence>
<dbReference type="AlphaFoldDB" id="A0A7J6USC2"/>
<dbReference type="GO" id="GO:0006402">
    <property type="term" value="P:mRNA catabolic process"/>
    <property type="evidence" value="ECO:0007669"/>
    <property type="project" value="InterPro"/>
</dbReference>
<proteinExistence type="predicted"/>
<dbReference type="InterPro" id="IPR007216">
    <property type="entry name" value="CNOT9"/>
</dbReference>
<sequence length="177" mass="20206">MIETCRVSIEVGSELCKVVRMICIAVVPHSFSLDFRGEATSSIYAFQKHCPYTSDATIGIHILKTILQNQAGLSYICSPQRGNYKLLLKLMKTLGHMVAVLARKQHYSPRLLFHIIGCYILLCGDMRGLRVVKKSLPHHFTKSLPYHITDKFFQETKEEHPNIRELVEQLLLTVEAH</sequence>
<name>A0A7J6USC2_THATH</name>
<dbReference type="OrthoDB" id="2012683at2759"/>
<protein>
    <recommendedName>
        <fullName evidence="3">Cell differentiation protein rcd1</fullName>
    </recommendedName>
</protein>
<gene>
    <name evidence="1" type="ORF">FRX31_034927</name>
</gene>
<dbReference type="GO" id="GO:0030014">
    <property type="term" value="C:CCR4-NOT complex"/>
    <property type="evidence" value="ECO:0007669"/>
    <property type="project" value="InterPro"/>
</dbReference>
<dbReference type="PANTHER" id="PTHR12262">
    <property type="entry name" value="CCR4-NOT TRANSCRIPTION COMPLEX SUBUNIT 9"/>
    <property type="match status" value="1"/>
</dbReference>
<dbReference type="Gene3D" id="1.25.10.10">
    <property type="entry name" value="Leucine-rich Repeat Variant"/>
    <property type="match status" value="1"/>
</dbReference>
<accession>A0A7J6USC2</accession>
<reference evidence="1 2" key="1">
    <citation type="submission" date="2020-06" db="EMBL/GenBank/DDBJ databases">
        <title>Transcriptomic and genomic resources for Thalictrum thalictroides and T. hernandezii: Facilitating candidate gene discovery in an emerging model plant lineage.</title>
        <authorList>
            <person name="Arias T."/>
            <person name="Riano-Pachon D.M."/>
            <person name="Di Stilio V.S."/>
        </authorList>
    </citation>
    <scope>NUCLEOTIDE SEQUENCE [LARGE SCALE GENOMIC DNA]</scope>
    <source>
        <strain evidence="2">cv. WT478/WT964</strain>
        <tissue evidence="1">Leaves</tissue>
    </source>
</reference>
<dbReference type="InterPro" id="IPR011989">
    <property type="entry name" value="ARM-like"/>
</dbReference>
<dbReference type="Proteomes" id="UP000554482">
    <property type="component" value="Unassembled WGS sequence"/>
</dbReference>
<organism evidence="1 2">
    <name type="scientific">Thalictrum thalictroides</name>
    <name type="common">Rue-anemone</name>
    <name type="synonym">Anemone thalictroides</name>
    <dbReference type="NCBI Taxonomy" id="46969"/>
    <lineage>
        <taxon>Eukaryota</taxon>
        <taxon>Viridiplantae</taxon>
        <taxon>Streptophyta</taxon>
        <taxon>Embryophyta</taxon>
        <taxon>Tracheophyta</taxon>
        <taxon>Spermatophyta</taxon>
        <taxon>Magnoliopsida</taxon>
        <taxon>Ranunculales</taxon>
        <taxon>Ranunculaceae</taxon>
        <taxon>Thalictroideae</taxon>
        <taxon>Thalictrum</taxon>
    </lineage>
</organism>
<dbReference type="EMBL" id="JABWDY010043996">
    <property type="protein sequence ID" value="KAF5175484.1"/>
    <property type="molecule type" value="Genomic_DNA"/>
</dbReference>
<comment type="caution">
    <text evidence="1">The sequence shown here is derived from an EMBL/GenBank/DDBJ whole genome shotgun (WGS) entry which is preliminary data.</text>
</comment>
<keyword evidence="2" id="KW-1185">Reference proteome</keyword>
<dbReference type="Pfam" id="PF04078">
    <property type="entry name" value="Rcd1"/>
    <property type="match status" value="1"/>
</dbReference>